<dbReference type="Proteomes" id="UP000314294">
    <property type="component" value="Unassembled WGS sequence"/>
</dbReference>
<evidence type="ECO:0000256" key="1">
    <source>
        <dbReference type="SAM" id="MobiDB-lite"/>
    </source>
</evidence>
<organism evidence="2 3">
    <name type="scientific">Liparis tanakae</name>
    <name type="common">Tanaka's snailfish</name>
    <dbReference type="NCBI Taxonomy" id="230148"/>
    <lineage>
        <taxon>Eukaryota</taxon>
        <taxon>Metazoa</taxon>
        <taxon>Chordata</taxon>
        <taxon>Craniata</taxon>
        <taxon>Vertebrata</taxon>
        <taxon>Euteleostomi</taxon>
        <taxon>Actinopterygii</taxon>
        <taxon>Neopterygii</taxon>
        <taxon>Teleostei</taxon>
        <taxon>Neoteleostei</taxon>
        <taxon>Acanthomorphata</taxon>
        <taxon>Eupercaria</taxon>
        <taxon>Perciformes</taxon>
        <taxon>Cottioidei</taxon>
        <taxon>Cottales</taxon>
        <taxon>Liparidae</taxon>
        <taxon>Liparis</taxon>
    </lineage>
</organism>
<protein>
    <submittedName>
        <fullName evidence="2">Uncharacterized protein</fullName>
    </submittedName>
</protein>
<comment type="caution">
    <text evidence="2">The sequence shown here is derived from an EMBL/GenBank/DDBJ whole genome shotgun (WGS) entry which is preliminary data.</text>
</comment>
<name>A0A4Z2FC44_9TELE</name>
<proteinExistence type="predicted"/>
<accession>A0A4Z2FC44</accession>
<evidence type="ECO:0000313" key="3">
    <source>
        <dbReference type="Proteomes" id="UP000314294"/>
    </source>
</evidence>
<gene>
    <name evidence="2" type="ORF">EYF80_051094</name>
</gene>
<sequence length="242" mass="26522">MTSPRAFKSLRFIAGFARDNETPRPADVTSFRSWRHSSTARLLFHECLGHSRVRSSLHTPSSANFQPAERLRGGEAAAPGFLSAAATGILSAAGPGPPAGFCGLSAFGASLAIALFCPRVGRSDEKTQIKSSRRGTRIQSAIFTEPVSLLLRSGAVGGNKMEDDGRRTQPIREPNESENPMNQRTQRVITRVREPNKSENPTNQRTQRVTEPNELENPTSQRTQQVRELNELENPTCQNPTS</sequence>
<feature type="region of interest" description="Disordered" evidence="1">
    <location>
        <begin position="155"/>
        <end position="242"/>
    </location>
</feature>
<feature type="compositionally biased region" description="Polar residues" evidence="1">
    <location>
        <begin position="198"/>
        <end position="242"/>
    </location>
</feature>
<feature type="compositionally biased region" description="Polar residues" evidence="1">
    <location>
        <begin position="177"/>
        <end position="188"/>
    </location>
</feature>
<reference evidence="2 3" key="1">
    <citation type="submission" date="2019-03" db="EMBL/GenBank/DDBJ databases">
        <title>First draft genome of Liparis tanakae, snailfish: a comprehensive survey of snailfish specific genes.</title>
        <authorList>
            <person name="Kim W."/>
            <person name="Song I."/>
            <person name="Jeong J.-H."/>
            <person name="Kim D."/>
            <person name="Kim S."/>
            <person name="Ryu S."/>
            <person name="Song J.Y."/>
            <person name="Lee S.K."/>
        </authorList>
    </citation>
    <scope>NUCLEOTIDE SEQUENCE [LARGE SCALE GENOMIC DNA]</scope>
    <source>
        <tissue evidence="2">Muscle</tissue>
    </source>
</reference>
<dbReference type="EMBL" id="SRLO01001343">
    <property type="protein sequence ID" value="TNN38738.1"/>
    <property type="molecule type" value="Genomic_DNA"/>
</dbReference>
<dbReference type="AlphaFoldDB" id="A0A4Z2FC44"/>
<keyword evidence="3" id="KW-1185">Reference proteome</keyword>
<evidence type="ECO:0000313" key="2">
    <source>
        <dbReference type="EMBL" id="TNN38738.1"/>
    </source>
</evidence>